<feature type="transmembrane region" description="Helical" evidence="6">
    <location>
        <begin position="287"/>
        <end position="314"/>
    </location>
</feature>
<feature type="transmembrane region" description="Helical" evidence="6">
    <location>
        <begin position="246"/>
        <end position="266"/>
    </location>
</feature>
<sequence>MESNKKKVTNNIVMLYIMNATQLLLPLVTLPYLTRVLSVEGYGVVSYVKSLMVYVTLIIEFGYLLSGTKEILESKNDKKKLSYIISKITISKILLSLLAFVVLLFMIFFIPLLRRFTLFTILSFFTPFLSIFIYDYFFRGIEKMQVITIRYLIMRGTATVLTFIFVKGEAQLILIPILDIIGSVIAVVWVNIEVKKMGISFSSVKLKDIISSLFTSFTYFISNAASTAFGALNTLLVGIYLSPKDVAYWGVVMTLVGAVQTMYSPISDGIYPRMIETKSLKLFWKVLLFFVPLLVIGSLVTYFGAPIILSIIGGAKYKVAYLYLQQSVPLLVISFFSILFGWPLLGAINKVKEVTFSTILTALLQVLGLFMLILLGKFSITTILFLRSITELFMALVRMTYVYRYRNYFKDTIMKV</sequence>
<accession>A0ABU7SU35</accession>
<feature type="transmembrane region" description="Helical" evidence="6">
    <location>
        <begin position="380"/>
        <end position="401"/>
    </location>
</feature>
<name>A0ABU7SU35_9LACO</name>
<keyword evidence="4 6" id="KW-1133">Transmembrane helix</keyword>
<feature type="transmembrane region" description="Helical" evidence="6">
    <location>
        <begin position="172"/>
        <end position="192"/>
    </location>
</feature>
<gene>
    <name evidence="7" type="ORF">PS396_07260</name>
</gene>
<proteinExistence type="predicted"/>
<feature type="transmembrane region" description="Helical" evidence="6">
    <location>
        <begin position="93"/>
        <end position="110"/>
    </location>
</feature>
<evidence type="ECO:0000256" key="5">
    <source>
        <dbReference type="ARBA" id="ARBA00023136"/>
    </source>
</evidence>
<dbReference type="InterPro" id="IPR050833">
    <property type="entry name" value="Poly_Biosynth_Transport"/>
</dbReference>
<evidence type="ECO:0000256" key="2">
    <source>
        <dbReference type="ARBA" id="ARBA00022475"/>
    </source>
</evidence>
<keyword evidence="2" id="KW-1003">Cell membrane</keyword>
<dbReference type="PANTHER" id="PTHR30250:SF11">
    <property type="entry name" value="O-ANTIGEN TRANSPORTER-RELATED"/>
    <property type="match status" value="1"/>
</dbReference>
<feature type="transmembrane region" description="Helical" evidence="6">
    <location>
        <begin position="149"/>
        <end position="166"/>
    </location>
</feature>
<comment type="caution">
    <text evidence="7">The sequence shown here is derived from an EMBL/GenBank/DDBJ whole genome shotgun (WGS) entry which is preliminary data.</text>
</comment>
<feature type="transmembrane region" description="Helical" evidence="6">
    <location>
        <begin position="12"/>
        <end position="33"/>
    </location>
</feature>
<dbReference type="EMBL" id="JAQSFA010000018">
    <property type="protein sequence ID" value="MEE6701594.1"/>
    <property type="molecule type" value="Genomic_DNA"/>
</dbReference>
<dbReference type="Proteomes" id="UP001335665">
    <property type="component" value="Unassembled WGS sequence"/>
</dbReference>
<evidence type="ECO:0000256" key="6">
    <source>
        <dbReference type="SAM" id="Phobius"/>
    </source>
</evidence>
<dbReference type="InterPro" id="IPR002797">
    <property type="entry name" value="Polysacc_synth"/>
</dbReference>
<feature type="transmembrane region" description="Helical" evidence="6">
    <location>
        <begin position="320"/>
        <end position="342"/>
    </location>
</feature>
<dbReference type="Pfam" id="PF01943">
    <property type="entry name" value="Polysacc_synt"/>
    <property type="match status" value="1"/>
</dbReference>
<dbReference type="RefSeq" id="WP_331192323.1">
    <property type="nucleotide sequence ID" value="NZ_JAQSEO010000018.1"/>
</dbReference>
<protein>
    <submittedName>
        <fullName evidence="7">Oligosaccharide flippase family protein</fullName>
    </submittedName>
</protein>
<evidence type="ECO:0000313" key="7">
    <source>
        <dbReference type="EMBL" id="MEE6701594.1"/>
    </source>
</evidence>
<keyword evidence="5 6" id="KW-0472">Membrane</keyword>
<feature type="transmembrane region" description="Helical" evidence="6">
    <location>
        <begin position="213"/>
        <end position="240"/>
    </location>
</feature>
<comment type="subcellular location">
    <subcellularLocation>
        <location evidence="1">Cell membrane</location>
        <topology evidence="1">Multi-pass membrane protein</topology>
    </subcellularLocation>
</comment>
<keyword evidence="8" id="KW-1185">Reference proteome</keyword>
<evidence type="ECO:0000256" key="4">
    <source>
        <dbReference type="ARBA" id="ARBA00022989"/>
    </source>
</evidence>
<evidence type="ECO:0000256" key="1">
    <source>
        <dbReference type="ARBA" id="ARBA00004651"/>
    </source>
</evidence>
<reference evidence="7 8" key="1">
    <citation type="submission" date="2023-02" db="EMBL/GenBank/DDBJ databases">
        <title>The predominant lactic acid bacteria and yeasts involved in the spontaneous fermentation of millet during the production of the traditional porridge Hausa koko in Ghana.</title>
        <authorList>
            <person name="Atter A."/>
            <person name="Diaz M."/>
        </authorList>
    </citation>
    <scope>NUCLEOTIDE SEQUENCE [LARGE SCALE GENOMIC DNA]</scope>
    <source>
        <strain evidence="7 8">FI11552</strain>
    </source>
</reference>
<dbReference type="PANTHER" id="PTHR30250">
    <property type="entry name" value="PST FAMILY PREDICTED COLANIC ACID TRANSPORTER"/>
    <property type="match status" value="1"/>
</dbReference>
<organism evidence="7 8">
    <name type="scientific">Limosilactobacillus pontis</name>
    <dbReference type="NCBI Taxonomy" id="35787"/>
    <lineage>
        <taxon>Bacteria</taxon>
        <taxon>Bacillati</taxon>
        <taxon>Bacillota</taxon>
        <taxon>Bacilli</taxon>
        <taxon>Lactobacillales</taxon>
        <taxon>Lactobacillaceae</taxon>
        <taxon>Limosilactobacillus</taxon>
    </lineage>
</organism>
<feature type="transmembrane region" description="Helical" evidence="6">
    <location>
        <begin position="53"/>
        <end position="72"/>
    </location>
</feature>
<keyword evidence="3 6" id="KW-0812">Transmembrane</keyword>
<feature type="transmembrane region" description="Helical" evidence="6">
    <location>
        <begin position="116"/>
        <end position="137"/>
    </location>
</feature>
<evidence type="ECO:0000256" key="3">
    <source>
        <dbReference type="ARBA" id="ARBA00022692"/>
    </source>
</evidence>
<feature type="transmembrane region" description="Helical" evidence="6">
    <location>
        <begin position="354"/>
        <end position="374"/>
    </location>
</feature>
<evidence type="ECO:0000313" key="8">
    <source>
        <dbReference type="Proteomes" id="UP001335665"/>
    </source>
</evidence>